<gene>
    <name evidence="1" type="primary">UTP25</name>
    <name evidence="1" type="ORF">IWQ57_000465</name>
</gene>
<sequence>MPPARKSRGLSRKELQHLKEYGELDPLNSAGDDRNLDEAISSALSRSKSGRFSGKLGSRRGGSLGGRGGRRGAPKPAQQRGTKPDAYSRLLRSLTATGAEAAPKSGTDDSDDDASDASAASESAADSGDEAPDRLDSGAEQEEQDQEPAQEIDMVEPDNGSDDDDDDDDAAPFNSGAQDDEAVEAYAAHDFMDRHYADSDSELAHRKLAAVNSREYSQVPLEDAVLGAGVVCNVAGEGVQEANPQPLKQKLVGPFHKLNNGQGMTELQQRFFGWLDQYRDVACAGRTPANEDELTTMYALHAMNHVMKARERERKNNARLAKAHATGADAGELRDRGFTRPRVLILLPFRSSALRVIEKLLKLTSADKEANSARLAKEYGPDEDEVAFRSRANARKPADHQQTFADNIDDSFRVGLQLFHRSVKLFADFYRSDIIVASPIGLRMTTGAQSGDRKDFDFLSSIEMVIVDQCDVLLMQNWDHVMHAFKHMNQMPKKDHGCDFSRVRSWCLDGMARFRRQTVLLSAYMTPEIQAAFNGECRSIAGKVRFKPAYPGAVADVVAQVAQVFRRVPVARLASADDDRFAHFVDHALPEMDKTVLGNRHAVIFAASYFDFVRLRNHCRSKSYSFAAISEYSTASEAMHARRRLYDGELQFILYSERAHFYHRYPIKAIHHLVFYSLPDHSHYYSELLNLMLTSGDGKTSAEQFTCTVFYSKYDQLKLERIVGTKLAPQLLAGERSQFTFA</sequence>
<name>A0ACC1K8H9_9FUNG</name>
<organism evidence="1 2">
    <name type="scientific">Coemansia nantahalensis</name>
    <dbReference type="NCBI Taxonomy" id="2789366"/>
    <lineage>
        <taxon>Eukaryota</taxon>
        <taxon>Fungi</taxon>
        <taxon>Fungi incertae sedis</taxon>
        <taxon>Zoopagomycota</taxon>
        <taxon>Kickxellomycotina</taxon>
        <taxon>Kickxellomycetes</taxon>
        <taxon>Kickxellales</taxon>
        <taxon>Kickxellaceae</taxon>
        <taxon>Coemansia</taxon>
    </lineage>
</organism>
<evidence type="ECO:0000313" key="2">
    <source>
        <dbReference type="Proteomes" id="UP001140234"/>
    </source>
</evidence>
<reference evidence="1" key="1">
    <citation type="submission" date="2022-07" db="EMBL/GenBank/DDBJ databases">
        <title>Phylogenomic reconstructions and comparative analyses of Kickxellomycotina fungi.</title>
        <authorList>
            <person name="Reynolds N.K."/>
            <person name="Stajich J.E."/>
            <person name="Barry K."/>
            <person name="Grigoriev I.V."/>
            <person name="Crous P."/>
            <person name="Smith M.E."/>
        </authorList>
    </citation>
    <scope>NUCLEOTIDE SEQUENCE</scope>
    <source>
        <strain evidence="1">CBS 109366</strain>
    </source>
</reference>
<proteinExistence type="predicted"/>
<comment type="caution">
    <text evidence="1">The sequence shown here is derived from an EMBL/GenBank/DDBJ whole genome shotgun (WGS) entry which is preliminary data.</text>
</comment>
<accession>A0ACC1K8H9</accession>
<dbReference type="EMBL" id="JANBUJ010000026">
    <property type="protein sequence ID" value="KAJ2775313.1"/>
    <property type="molecule type" value="Genomic_DNA"/>
</dbReference>
<evidence type="ECO:0000313" key="1">
    <source>
        <dbReference type="EMBL" id="KAJ2775313.1"/>
    </source>
</evidence>
<keyword evidence="2" id="KW-1185">Reference proteome</keyword>
<dbReference type="Proteomes" id="UP001140234">
    <property type="component" value="Unassembled WGS sequence"/>
</dbReference>
<protein>
    <submittedName>
        <fullName evidence="1">rRNA-binding ribosome biosynthesis protein utp25</fullName>
    </submittedName>
</protein>